<dbReference type="InterPro" id="IPR045864">
    <property type="entry name" value="aa-tRNA-synth_II/BPL/LPL"/>
</dbReference>
<dbReference type="EMBL" id="PQFF01000203">
    <property type="protein sequence ID" value="RHZ74997.1"/>
    <property type="molecule type" value="Genomic_DNA"/>
</dbReference>
<reference evidence="1 2" key="1">
    <citation type="submission" date="2018-08" db="EMBL/GenBank/DDBJ databases">
        <title>Genome and evolution of the arbuscular mycorrhizal fungus Diversispora epigaea (formerly Glomus versiforme) and its bacterial endosymbionts.</title>
        <authorList>
            <person name="Sun X."/>
            <person name="Fei Z."/>
            <person name="Harrison M."/>
        </authorList>
    </citation>
    <scope>NUCLEOTIDE SEQUENCE [LARGE SCALE GENOMIC DNA]</scope>
    <source>
        <strain evidence="1 2">IT104</strain>
    </source>
</reference>
<accession>A0A397IJA7</accession>
<keyword evidence="2" id="KW-1185">Reference proteome</keyword>
<dbReference type="SUPFAM" id="SSF55681">
    <property type="entry name" value="Class II aaRS and biotin synthetases"/>
    <property type="match status" value="1"/>
</dbReference>
<protein>
    <submittedName>
        <fullName evidence="1">Uncharacterized protein</fullName>
    </submittedName>
</protein>
<organism evidence="1 2">
    <name type="scientific">Diversispora epigaea</name>
    <dbReference type="NCBI Taxonomy" id="1348612"/>
    <lineage>
        <taxon>Eukaryota</taxon>
        <taxon>Fungi</taxon>
        <taxon>Fungi incertae sedis</taxon>
        <taxon>Mucoromycota</taxon>
        <taxon>Glomeromycotina</taxon>
        <taxon>Glomeromycetes</taxon>
        <taxon>Diversisporales</taxon>
        <taxon>Diversisporaceae</taxon>
        <taxon>Diversispora</taxon>
    </lineage>
</organism>
<dbReference type="GO" id="GO:0004077">
    <property type="term" value="F:biotin--[biotin carboxyl-carrier protein] ligase activity"/>
    <property type="evidence" value="ECO:0007669"/>
    <property type="project" value="TreeGrafter"/>
</dbReference>
<name>A0A397IJA7_9GLOM</name>
<dbReference type="GO" id="GO:0005737">
    <property type="term" value="C:cytoplasm"/>
    <property type="evidence" value="ECO:0007669"/>
    <property type="project" value="TreeGrafter"/>
</dbReference>
<dbReference type="OrthoDB" id="10250105at2759"/>
<gene>
    <name evidence="1" type="ORF">Glove_218g46</name>
</gene>
<dbReference type="PANTHER" id="PTHR12835:SF5">
    <property type="entry name" value="BIOTIN--PROTEIN LIGASE"/>
    <property type="match status" value="1"/>
</dbReference>
<evidence type="ECO:0000313" key="2">
    <source>
        <dbReference type="Proteomes" id="UP000266861"/>
    </source>
</evidence>
<dbReference type="AlphaFoldDB" id="A0A397IJA7"/>
<dbReference type="STRING" id="1348612.A0A397IJA7"/>
<evidence type="ECO:0000313" key="1">
    <source>
        <dbReference type="EMBL" id="RHZ74997.1"/>
    </source>
</evidence>
<comment type="caution">
    <text evidence="1">The sequence shown here is derived from an EMBL/GenBank/DDBJ whole genome shotgun (WGS) entry which is preliminary data.</text>
</comment>
<sequence length="182" mass="21387">MIKPVEIIVPKLSKELYLCSLRPALKDLLLHRIKPLKKKRKKNEEKESKEPNAKIILINDELPNISKFNVEKYFKILNKSRNYSLNYEYKFGSIVLFGEVVTSTQIFLDKQVQGRGRGENTWISPPGSVVEAMRTEPSYKEEWLALILVKFELFYKEFCENGHQIVTLETQKSENKDSWYNK</sequence>
<dbReference type="PANTHER" id="PTHR12835">
    <property type="entry name" value="BIOTIN PROTEIN LIGASE"/>
    <property type="match status" value="1"/>
</dbReference>
<proteinExistence type="predicted"/>
<dbReference type="Proteomes" id="UP000266861">
    <property type="component" value="Unassembled WGS sequence"/>
</dbReference>